<dbReference type="EMBL" id="LROU01000152">
    <property type="protein sequence ID" value="KYF32281.1"/>
    <property type="molecule type" value="Genomic_DNA"/>
</dbReference>
<protein>
    <submittedName>
        <fullName evidence="1">Transcriptional regulator, MarR family</fullName>
    </submittedName>
</protein>
<evidence type="ECO:0000313" key="2">
    <source>
        <dbReference type="Proteomes" id="UP000075442"/>
    </source>
</evidence>
<accession>A0A150NFM4</accession>
<reference evidence="1 2" key="1">
    <citation type="submission" date="2016-01" db="EMBL/GenBank/DDBJ databases">
        <title>Highly variable Streptococcus oralis 1 are common among viridans streptococci isolated from primates.</title>
        <authorList>
            <person name="Denapaite D."/>
            <person name="Rieger M."/>
            <person name="Koendgen S."/>
            <person name="Brueckner R."/>
            <person name="Ochigava I."/>
            <person name="Kappeler P."/>
            <person name="Maetz-Rensing K."/>
            <person name="Leendertz F."/>
        </authorList>
    </citation>
    <scope>NUCLEOTIDE SEQUENCE [LARGE SCALE GENOMIC DNA]</scope>
    <source>
        <strain evidence="1 2">M3-1</strain>
    </source>
</reference>
<proteinExistence type="predicted"/>
<dbReference type="Proteomes" id="UP000075442">
    <property type="component" value="Unassembled WGS sequence"/>
</dbReference>
<name>A0A150NFM4_STRMT</name>
<evidence type="ECO:0000313" key="1">
    <source>
        <dbReference type="EMBL" id="KYF32281.1"/>
    </source>
</evidence>
<dbReference type="PATRIC" id="fig|28037.235.peg.2362"/>
<dbReference type="AlphaFoldDB" id="A0A150NFM4"/>
<organism evidence="1 2">
    <name type="scientific">Streptococcus mitis</name>
    <dbReference type="NCBI Taxonomy" id="28037"/>
    <lineage>
        <taxon>Bacteria</taxon>
        <taxon>Bacillati</taxon>
        <taxon>Bacillota</taxon>
        <taxon>Bacilli</taxon>
        <taxon>Lactobacillales</taxon>
        <taxon>Streptococcaceae</taxon>
        <taxon>Streptococcus</taxon>
        <taxon>Streptococcus mitis group</taxon>
    </lineage>
</organism>
<sequence>MTGDGQKTLASLQKAVEASLETGLDFLI</sequence>
<gene>
    <name evidence="1" type="ORF">SMIM3I_00565</name>
</gene>
<comment type="caution">
    <text evidence="1">The sequence shown here is derived from an EMBL/GenBank/DDBJ whole genome shotgun (WGS) entry which is preliminary data.</text>
</comment>